<dbReference type="EMBL" id="CP045652">
    <property type="protein sequence ID" value="QGA27729.1"/>
    <property type="molecule type" value="Genomic_DNA"/>
</dbReference>
<dbReference type="RefSeq" id="WP_153512556.1">
    <property type="nucleotide sequence ID" value="NZ_CP045652.1"/>
</dbReference>
<dbReference type="PROSITE" id="PS51257">
    <property type="entry name" value="PROKAR_LIPOPROTEIN"/>
    <property type="match status" value="1"/>
</dbReference>
<proteinExistence type="predicted"/>
<keyword evidence="2" id="KW-1185">Reference proteome</keyword>
<gene>
    <name evidence="1" type="ORF">GFH32_15995</name>
</gene>
<reference evidence="1 2" key="1">
    <citation type="submission" date="2019-10" db="EMBL/GenBank/DDBJ databases">
        <authorList>
            <person name="Dong K."/>
        </authorList>
    </citation>
    <scope>NUCLEOTIDE SEQUENCE [LARGE SCALE GENOMIC DNA]</scope>
    <source>
        <strain evidence="2">dk4302</strain>
    </source>
</reference>
<name>A0A5Q0QEQ4_9SPHI</name>
<dbReference type="KEGG" id="sphe:GFH32_15995"/>
<evidence type="ECO:0000313" key="1">
    <source>
        <dbReference type="EMBL" id="QGA27729.1"/>
    </source>
</evidence>
<dbReference type="Proteomes" id="UP000326921">
    <property type="component" value="Chromosome"/>
</dbReference>
<dbReference type="AlphaFoldDB" id="A0A5Q0QEQ4"/>
<accession>A0A5Q0QEQ4</accession>
<protein>
    <submittedName>
        <fullName evidence="1">Uncharacterized protein</fullName>
    </submittedName>
</protein>
<evidence type="ECO:0000313" key="2">
    <source>
        <dbReference type="Proteomes" id="UP000326921"/>
    </source>
</evidence>
<sequence length="267" mass="27748">MKKYFLNALMVSSLFLGLTSCDKTEGPLLDDTSDKISFLSTTTSLPMSGGSFLVPVGRTNTSASNTFNVSLTASGVGYTNIFTVDGPVQFNAGEGKSYAKVKYGDISKIDPSSLSITAIANNDVRVGLAFPISLNIAPEDVSYGNKKKIDVNASSILEFADLGNATLNSTNGWSGAIGAVKVQKAKTANVYKIVSPFNANSIAFSVKSDGKTLTFPNQICANHSTYGAVSMTSVTGTIVGKTITIDVGAYTVSAGSFGAGQEIITLP</sequence>
<organism evidence="1 2">
    <name type="scientific">Sphingobacterium zhuxiongii</name>
    <dbReference type="NCBI Taxonomy" id="2662364"/>
    <lineage>
        <taxon>Bacteria</taxon>
        <taxon>Pseudomonadati</taxon>
        <taxon>Bacteroidota</taxon>
        <taxon>Sphingobacteriia</taxon>
        <taxon>Sphingobacteriales</taxon>
        <taxon>Sphingobacteriaceae</taxon>
        <taxon>Sphingobacterium</taxon>
    </lineage>
</organism>